<sequence>MADDDVTTPVVVDRNPAASGDAVTAEKKLLEYAVQELPAHALKELISHEVCVRCIFRLFNIHEGIYTLISPTTLYSIIEKATEVEAVTTKSS</sequence>
<evidence type="ECO:0000313" key="2">
    <source>
        <dbReference type="Proteomes" id="UP001056120"/>
    </source>
</evidence>
<organism evidence="1 2">
    <name type="scientific">Smallanthus sonchifolius</name>
    <dbReference type="NCBI Taxonomy" id="185202"/>
    <lineage>
        <taxon>Eukaryota</taxon>
        <taxon>Viridiplantae</taxon>
        <taxon>Streptophyta</taxon>
        <taxon>Embryophyta</taxon>
        <taxon>Tracheophyta</taxon>
        <taxon>Spermatophyta</taxon>
        <taxon>Magnoliopsida</taxon>
        <taxon>eudicotyledons</taxon>
        <taxon>Gunneridae</taxon>
        <taxon>Pentapetalae</taxon>
        <taxon>asterids</taxon>
        <taxon>campanulids</taxon>
        <taxon>Asterales</taxon>
        <taxon>Asteraceae</taxon>
        <taxon>Asteroideae</taxon>
        <taxon>Heliantheae alliance</taxon>
        <taxon>Millerieae</taxon>
        <taxon>Smallanthus</taxon>
    </lineage>
</organism>
<proteinExistence type="predicted"/>
<accession>A0ACB9HNJ9</accession>
<gene>
    <name evidence="1" type="ORF">L1987_32555</name>
</gene>
<name>A0ACB9HNJ9_9ASTR</name>
<dbReference type="EMBL" id="CM042028">
    <property type="protein sequence ID" value="KAI3797299.1"/>
    <property type="molecule type" value="Genomic_DNA"/>
</dbReference>
<comment type="caution">
    <text evidence="1">The sequence shown here is derived from an EMBL/GenBank/DDBJ whole genome shotgun (WGS) entry which is preliminary data.</text>
</comment>
<reference evidence="1 2" key="2">
    <citation type="journal article" date="2022" name="Mol. Ecol. Resour.">
        <title>The genomes of chicory, endive, great burdock and yacon provide insights into Asteraceae paleo-polyploidization history and plant inulin production.</title>
        <authorList>
            <person name="Fan W."/>
            <person name="Wang S."/>
            <person name="Wang H."/>
            <person name="Wang A."/>
            <person name="Jiang F."/>
            <person name="Liu H."/>
            <person name="Zhao H."/>
            <person name="Xu D."/>
            <person name="Zhang Y."/>
        </authorList>
    </citation>
    <scope>NUCLEOTIDE SEQUENCE [LARGE SCALE GENOMIC DNA]</scope>
    <source>
        <strain evidence="2">cv. Yunnan</strain>
        <tissue evidence="1">Leaves</tissue>
    </source>
</reference>
<reference evidence="2" key="1">
    <citation type="journal article" date="2022" name="Mol. Ecol. Resour.">
        <title>The genomes of chicory, endive, great burdock and yacon provide insights into Asteraceae palaeo-polyploidization history and plant inulin production.</title>
        <authorList>
            <person name="Fan W."/>
            <person name="Wang S."/>
            <person name="Wang H."/>
            <person name="Wang A."/>
            <person name="Jiang F."/>
            <person name="Liu H."/>
            <person name="Zhao H."/>
            <person name="Xu D."/>
            <person name="Zhang Y."/>
        </authorList>
    </citation>
    <scope>NUCLEOTIDE SEQUENCE [LARGE SCALE GENOMIC DNA]</scope>
    <source>
        <strain evidence="2">cv. Yunnan</strain>
    </source>
</reference>
<protein>
    <submittedName>
        <fullName evidence="1">Uncharacterized protein</fullName>
    </submittedName>
</protein>
<evidence type="ECO:0000313" key="1">
    <source>
        <dbReference type="EMBL" id="KAI3797299.1"/>
    </source>
</evidence>
<dbReference type="Proteomes" id="UP001056120">
    <property type="component" value="Linkage Group LG11"/>
</dbReference>
<keyword evidence="2" id="KW-1185">Reference proteome</keyword>